<organism evidence="2 3">
    <name type="scientific">Halomonas tibetensis</name>
    <dbReference type="NCBI Taxonomy" id="2259590"/>
    <lineage>
        <taxon>Bacteria</taxon>
        <taxon>Pseudomonadati</taxon>
        <taxon>Pseudomonadota</taxon>
        <taxon>Gammaproteobacteria</taxon>
        <taxon>Oceanospirillales</taxon>
        <taxon>Halomonadaceae</taxon>
        <taxon>Halomonas</taxon>
    </lineage>
</organism>
<keyword evidence="1" id="KW-0812">Transmembrane</keyword>
<sequence>MADRFELRWLQNLHDRRRLWAALAVVGGLLIALGSLTPGSEMPSNLPWDKANHFVGYAGLAGLIGLAGVRLPLTFLVAVLFGVAIEVAQIPVPGRSGGDGWDILANSLGAAFAVVLLCGLRRRLLRPG</sequence>
<dbReference type="EMBL" id="JBHRSQ010000009">
    <property type="protein sequence ID" value="MFC2991704.1"/>
    <property type="molecule type" value="Genomic_DNA"/>
</dbReference>
<keyword evidence="3" id="KW-1185">Reference proteome</keyword>
<feature type="transmembrane region" description="Helical" evidence="1">
    <location>
        <begin position="51"/>
        <end position="68"/>
    </location>
</feature>
<feature type="transmembrane region" description="Helical" evidence="1">
    <location>
        <begin position="20"/>
        <end position="39"/>
    </location>
</feature>
<name>A0ABV7B5G0_9GAMM</name>
<proteinExistence type="predicted"/>
<dbReference type="RefSeq" id="WP_379756534.1">
    <property type="nucleotide sequence ID" value="NZ_JBHRSQ010000009.1"/>
</dbReference>
<reference evidence="3" key="1">
    <citation type="journal article" date="2019" name="Int. J. Syst. Evol. Microbiol.">
        <title>The Global Catalogue of Microorganisms (GCM) 10K type strain sequencing project: providing services to taxonomists for standard genome sequencing and annotation.</title>
        <authorList>
            <consortium name="The Broad Institute Genomics Platform"/>
            <consortium name="The Broad Institute Genome Sequencing Center for Infectious Disease"/>
            <person name="Wu L."/>
            <person name="Ma J."/>
        </authorList>
    </citation>
    <scope>NUCLEOTIDE SEQUENCE [LARGE SCALE GENOMIC DNA]</scope>
    <source>
        <strain evidence="3">KCTC 52660</strain>
    </source>
</reference>
<protein>
    <submittedName>
        <fullName evidence="2">VanZ family protein</fullName>
    </submittedName>
</protein>
<evidence type="ECO:0000313" key="2">
    <source>
        <dbReference type="EMBL" id="MFC2991704.1"/>
    </source>
</evidence>
<dbReference type="PANTHER" id="PTHR28008">
    <property type="entry name" value="DOMAIN PROTEIN, PUTATIVE (AFU_ORTHOLOGUE AFUA_3G10980)-RELATED"/>
    <property type="match status" value="1"/>
</dbReference>
<dbReference type="PANTHER" id="PTHR28008:SF1">
    <property type="entry name" value="DOMAIN PROTEIN, PUTATIVE (AFU_ORTHOLOGUE AFUA_3G10980)-RELATED"/>
    <property type="match status" value="1"/>
</dbReference>
<dbReference type="Proteomes" id="UP001595386">
    <property type="component" value="Unassembled WGS sequence"/>
</dbReference>
<evidence type="ECO:0000313" key="3">
    <source>
        <dbReference type="Proteomes" id="UP001595386"/>
    </source>
</evidence>
<comment type="caution">
    <text evidence="2">The sequence shown here is derived from an EMBL/GenBank/DDBJ whole genome shotgun (WGS) entry which is preliminary data.</text>
</comment>
<evidence type="ECO:0000256" key="1">
    <source>
        <dbReference type="SAM" id="Phobius"/>
    </source>
</evidence>
<keyword evidence="1" id="KW-1133">Transmembrane helix</keyword>
<feature type="transmembrane region" description="Helical" evidence="1">
    <location>
        <begin position="103"/>
        <end position="120"/>
    </location>
</feature>
<feature type="transmembrane region" description="Helical" evidence="1">
    <location>
        <begin position="73"/>
        <end position="91"/>
    </location>
</feature>
<gene>
    <name evidence="2" type="ORF">ACFODV_06625</name>
</gene>
<accession>A0ABV7B5G0</accession>
<keyword evidence="1" id="KW-0472">Membrane</keyword>